<evidence type="ECO:0000313" key="9">
    <source>
        <dbReference type="EMBL" id="OUL56913.1"/>
    </source>
</evidence>
<accession>A0A244CMS6</accession>
<evidence type="ECO:0000256" key="7">
    <source>
        <dbReference type="SAM" id="SignalP"/>
    </source>
</evidence>
<dbReference type="InterPro" id="IPR051406">
    <property type="entry name" value="PLD_domain"/>
</dbReference>
<dbReference type="CDD" id="cd09116">
    <property type="entry name" value="PLDc_Nuc_like"/>
    <property type="match status" value="1"/>
</dbReference>
<dbReference type="Proteomes" id="UP000194841">
    <property type="component" value="Unassembled WGS sequence"/>
</dbReference>
<dbReference type="EC" id="3.1.4.4" evidence="3"/>
<keyword evidence="5" id="KW-0442">Lipid degradation</keyword>
<reference evidence="9 10" key="1">
    <citation type="submission" date="2017-02" db="EMBL/GenBank/DDBJ databases">
        <title>Pseudoalteromonas ulvae TC14 Genome.</title>
        <authorList>
            <person name="Molmeret M."/>
        </authorList>
    </citation>
    <scope>NUCLEOTIDE SEQUENCE [LARGE SCALE GENOMIC DNA]</scope>
    <source>
        <strain evidence="9">TC14</strain>
    </source>
</reference>
<dbReference type="GO" id="GO:0004630">
    <property type="term" value="F:phospholipase D activity"/>
    <property type="evidence" value="ECO:0007669"/>
    <property type="project" value="UniProtKB-EC"/>
</dbReference>
<evidence type="ECO:0000256" key="1">
    <source>
        <dbReference type="ARBA" id="ARBA00000798"/>
    </source>
</evidence>
<evidence type="ECO:0000259" key="8">
    <source>
        <dbReference type="PROSITE" id="PS50035"/>
    </source>
</evidence>
<protein>
    <recommendedName>
        <fullName evidence="3">phospholipase D</fullName>
        <ecNumber evidence="3">3.1.4.4</ecNumber>
    </recommendedName>
</protein>
<sequence>MFRSKYCTTVLLLCTLLPTLCWADDISVFFNRAVTPPAQQANLEDKIIELIGSAKSSLYIAIYDLDLTAIAHAIVAAKKRSVDVRLITDKDNIGHDNKLVLSILDQGGVPWIDDTENGSKGSGIQHNKFMIIDMQTVLTGSTNFTQSGIHGDRNKDGVLISQGNDNHIVIIDSVQLADQFKQQFLFMWGDGPGLSNNSLFGLAKPDHPLTTVFTTHENIKIDVQFTPQSPSQYSGSSLDSIEKVILTAQKHIYLAQFVISSQNIANAMYARHQQGVAVKGLGDASFFSRYYSEFMDMKGIEKRSPKGLVESDGFTGLANNVWQKPADVRIANMTNGDKWHHKYVVVDNTVITGSHNLSGAAAFKNDENIVVIYDQQTAAEFAAHFNYSFCLAGNAQPCML</sequence>
<dbReference type="Pfam" id="PF13091">
    <property type="entry name" value="PLDc_2"/>
    <property type="match status" value="2"/>
</dbReference>
<feature type="chain" id="PRO_5012760707" description="phospholipase D" evidence="7">
    <location>
        <begin position="24"/>
        <end position="400"/>
    </location>
</feature>
<comment type="similarity">
    <text evidence="2">Belongs to the phospholipase D family.</text>
</comment>
<dbReference type="PANTHER" id="PTHR43856">
    <property type="entry name" value="CARDIOLIPIN HYDROLASE"/>
    <property type="match status" value="1"/>
</dbReference>
<evidence type="ECO:0000256" key="5">
    <source>
        <dbReference type="ARBA" id="ARBA00022963"/>
    </source>
</evidence>
<comment type="caution">
    <text evidence="9">The sequence shown here is derived from an EMBL/GenBank/DDBJ whole genome shotgun (WGS) entry which is preliminary data.</text>
</comment>
<name>A0A244CMS6_PSEDV</name>
<keyword evidence="6" id="KW-0443">Lipid metabolism</keyword>
<dbReference type="OrthoDB" id="5294698at2"/>
<dbReference type="PROSITE" id="PS50035">
    <property type="entry name" value="PLD"/>
    <property type="match status" value="2"/>
</dbReference>
<keyword evidence="10" id="KW-1185">Reference proteome</keyword>
<dbReference type="GO" id="GO:0006793">
    <property type="term" value="P:phosphorus metabolic process"/>
    <property type="evidence" value="ECO:0007669"/>
    <property type="project" value="UniProtKB-ARBA"/>
</dbReference>
<gene>
    <name evidence="9" type="ORF">B1199_16235</name>
</gene>
<dbReference type="PANTHER" id="PTHR43856:SF1">
    <property type="entry name" value="MITOCHONDRIAL CARDIOLIPIN HYDROLASE"/>
    <property type="match status" value="1"/>
</dbReference>
<feature type="domain" description="PLD phosphodiesterase" evidence="8">
    <location>
        <begin position="121"/>
        <end position="148"/>
    </location>
</feature>
<evidence type="ECO:0000313" key="10">
    <source>
        <dbReference type="Proteomes" id="UP000194841"/>
    </source>
</evidence>
<evidence type="ECO:0000256" key="2">
    <source>
        <dbReference type="ARBA" id="ARBA00008664"/>
    </source>
</evidence>
<dbReference type="SUPFAM" id="SSF56024">
    <property type="entry name" value="Phospholipase D/nuclease"/>
    <property type="match status" value="2"/>
</dbReference>
<feature type="domain" description="PLD phosphodiesterase" evidence="8">
    <location>
        <begin position="340"/>
        <end position="361"/>
    </location>
</feature>
<dbReference type="AlphaFoldDB" id="A0A244CMS6"/>
<proteinExistence type="inferred from homology"/>
<dbReference type="GO" id="GO:0016042">
    <property type="term" value="P:lipid catabolic process"/>
    <property type="evidence" value="ECO:0007669"/>
    <property type="project" value="UniProtKB-KW"/>
</dbReference>
<evidence type="ECO:0000256" key="4">
    <source>
        <dbReference type="ARBA" id="ARBA00022801"/>
    </source>
</evidence>
<dbReference type="EMBL" id="MWPV01000005">
    <property type="protein sequence ID" value="OUL56913.1"/>
    <property type="molecule type" value="Genomic_DNA"/>
</dbReference>
<keyword evidence="4" id="KW-0378">Hydrolase</keyword>
<dbReference type="RefSeq" id="WP_086745167.1">
    <property type="nucleotide sequence ID" value="NZ_MWPV01000005.1"/>
</dbReference>
<dbReference type="Gene3D" id="3.30.870.10">
    <property type="entry name" value="Endonuclease Chain A"/>
    <property type="match status" value="2"/>
</dbReference>
<feature type="signal peptide" evidence="7">
    <location>
        <begin position="1"/>
        <end position="23"/>
    </location>
</feature>
<dbReference type="GO" id="GO:0016891">
    <property type="term" value="F:RNA endonuclease activity producing 5'-phosphomonoesters, hydrolytic mechanism"/>
    <property type="evidence" value="ECO:0007669"/>
    <property type="project" value="TreeGrafter"/>
</dbReference>
<organism evidence="9 10">
    <name type="scientific">Pseudoalteromonas ulvae</name>
    <dbReference type="NCBI Taxonomy" id="107327"/>
    <lineage>
        <taxon>Bacteria</taxon>
        <taxon>Pseudomonadati</taxon>
        <taxon>Pseudomonadota</taxon>
        <taxon>Gammaproteobacteria</taxon>
        <taxon>Alteromonadales</taxon>
        <taxon>Pseudoalteromonadaceae</taxon>
        <taxon>Pseudoalteromonas</taxon>
    </lineage>
</organism>
<dbReference type="SMART" id="SM00155">
    <property type="entry name" value="PLDc"/>
    <property type="match status" value="2"/>
</dbReference>
<keyword evidence="7" id="KW-0732">Signal</keyword>
<dbReference type="InterPro" id="IPR001736">
    <property type="entry name" value="PLipase_D/transphosphatidylase"/>
</dbReference>
<evidence type="ECO:0000256" key="3">
    <source>
        <dbReference type="ARBA" id="ARBA00012027"/>
    </source>
</evidence>
<evidence type="ECO:0000256" key="6">
    <source>
        <dbReference type="ARBA" id="ARBA00023098"/>
    </source>
</evidence>
<comment type="catalytic activity">
    <reaction evidence="1">
        <text>a 1,2-diacyl-sn-glycero-3-phosphocholine + H2O = a 1,2-diacyl-sn-glycero-3-phosphate + choline + H(+)</text>
        <dbReference type="Rhea" id="RHEA:14445"/>
        <dbReference type="ChEBI" id="CHEBI:15354"/>
        <dbReference type="ChEBI" id="CHEBI:15377"/>
        <dbReference type="ChEBI" id="CHEBI:15378"/>
        <dbReference type="ChEBI" id="CHEBI:57643"/>
        <dbReference type="ChEBI" id="CHEBI:58608"/>
        <dbReference type="EC" id="3.1.4.4"/>
    </reaction>
</comment>
<dbReference type="InterPro" id="IPR025202">
    <property type="entry name" value="PLD-like_dom"/>
</dbReference>